<dbReference type="AlphaFoldDB" id="A0A1X0XMY3"/>
<proteinExistence type="predicted"/>
<dbReference type="Pfam" id="PF21842">
    <property type="entry name" value="DUF6901"/>
    <property type="match status" value="1"/>
</dbReference>
<dbReference type="OrthoDB" id="9813686at2"/>
<protein>
    <submittedName>
        <fullName evidence="1">Uncharacterized protein</fullName>
    </submittedName>
</protein>
<evidence type="ECO:0000313" key="2">
    <source>
        <dbReference type="Proteomes" id="UP000193136"/>
    </source>
</evidence>
<sequence length="231" mass="26005">MQPLAIEYRCLLPPGETVRFHLALDSKNLDLLDRPRQDPPEWAALDFHQCPHCPLQTSQIPFCPAAAAIAPLVDCCSDLVSHEQLVLEVVTPERIIRGSITAQKALGSLMGLLLAVSGCPRTAWFKPMARFHLPLANEHETLYRAVSMYLLGQYFRSRVGKDADLNLAGLYTIYTDLRIVNRQLANRLHRIVNQDSTLNALVILDILARQVPVGIEEELDSLRPLFRTYLD</sequence>
<keyword evidence="2" id="KW-1185">Reference proteome</keyword>
<reference evidence="1 2" key="1">
    <citation type="submission" date="2017-03" db="EMBL/GenBank/DDBJ databases">
        <title>Genome sequence of Geothermobacter sp. EPR-M, Deep-Sea Iron Reducer.</title>
        <authorList>
            <person name="Tully B."/>
            <person name="Savalia P."/>
            <person name="Abuyen K."/>
            <person name="Baughan C."/>
            <person name="Romero E."/>
            <person name="Ronkowski C."/>
            <person name="Torres B."/>
            <person name="Tremblay J."/>
            <person name="Trujillo A."/>
            <person name="Tyler M."/>
            <person name="Perez-Rodriguez I."/>
            <person name="Amend J."/>
        </authorList>
    </citation>
    <scope>NUCLEOTIDE SEQUENCE [LARGE SCALE GENOMIC DNA]</scope>
    <source>
        <strain evidence="1 2">EPR-M</strain>
    </source>
</reference>
<name>A0A1X0XMY3_9BACT</name>
<accession>A0A1X0XMY3</accession>
<dbReference type="InterPro" id="IPR054196">
    <property type="entry name" value="DUF6901"/>
</dbReference>
<evidence type="ECO:0000313" key="1">
    <source>
        <dbReference type="EMBL" id="ORJ54269.1"/>
    </source>
</evidence>
<organism evidence="1 2">
    <name type="scientific">Geothermobacter hydrogeniphilus</name>
    <dbReference type="NCBI Taxonomy" id="1969733"/>
    <lineage>
        <taxon>Bacteria</taxon>
        <taxon>Pseudomonadati</taxon>
        <taxon>Thermodesulfobacteriota</taxon>
        <taxon>Desulfuromonadia</taxon>
        <taxon>Desulfuromonadales</taxon>
        <taxon>Geothermobacteraceae</taxon>
        <taxon>Geothermobacter</taxon>
    </lineage>
</organism>
<gene>
    <name evidence="1" type="ORF">B5V00_15995</name>
</gene>
<dbReference type="EMBL" id="NAAD01000033">
    <property type="protein sequence ID" value="ORJ54269.1"/>
    <property type="molecule type" value="Genomic_DNA"/>
</dbReference>
<comment type="caution">
    <text evidence="1">The sequence shown here is derived from an EMBL/GenBank/DDBJ whole genome shotgun (WGS) entry which is preliminary data.</text>
</comment>
<dbReference type="Proteomes" id="UP000193136">
    <property type="component" value="Unassembled WGS sequence"/>
</dbReference>
<dbReference type="RefSeq" id="WP_085011813.1">
    <property type="nucleotide sequence ID" value="NZ_NAAD01000033.1"/>
</dbReference>